<sequence>MKQNKVFIYGRHALAEALAHAPKVVTKVYLNRKAVDTKLRRHVDQLGIPVAELSEGLARSDMKSGAAHQGIIGSISLAALVRPYAEFIERIVPTKNTALVLLNGVQDPHNVGAIIRSAAGFGAGGVLMPQKEQAPVSGAVIKVSAGMAFRIPLVEVGGVVQTIADLKKRGFSIYGLAADGTTLPLPQARFDSPAVFVFGNEGIGIADDIRKLCDSVLSIPMDPRCESLNVAASAAVTLYQWGRGRGGQE</sequence>
<dbReference type="InterPro" id="IPR013123">
    <property type="entry name" value="SpoU_subst-bd"/>
</dbReference>
<dbReference type="STRING" id="1797245.A2949_02490"/>
<dbReference type="NCBIfam" id="TIGR00186">
    <property type="entry name" value="rRNA_methyl_3"/>
    <property type="match status" value="1"/>
</dbReference>
<dbReference type="Pfam" id="PF00588">
    <property type="entry name" value="SpoU_methylase"/>
    <property type="match status" value="1"/>
</dbReference>
<dbReference type="GO" id="GO:0032259">
    <property type="term" value="P:methylation"/>
    <property type="evidence" value="ECO:0007669"/>
    <property type="project" value="UniProtKB-KW"/>
</dbReference>
<dbReference type="GO" id="GO:0005829">
    <property type="term" value="C:cytosol"/>
    <property type="evidence" value="ECO:0007669"/>
    <property type="project" value="TreeGrafter"/>
</dbReference>
<evidence type="ECO:0000259" key="3">
    <source>
        <dbReference type="SMART" id="SM00967"/>
    </source>
</evidence>
<organism evidence="4 5">
    <name type="scientific">Candidatus Adlerbacteria bacterium RIFCSPLOWO2_01_FULL_54_21b</name>
    <dbReference type="NCBI Taxonomy" id="1797245"/>
    <lineage>
        <taxon>Bacteria</taxon>
        <taxon>Candidatus Adleribacteriota</taxon>
    </lineage>
</organism>
<reference evidence="4 5" key="1">
    <citation type="journal article" date="2016" name="Nat. Commun.">
        <title>Thousands of microbial genomes shed light on interconnected biogeochemical processes in an aquifer system.</title>
        <authorList>
            <person name="Anantharaman K."/>
            <person name="Brown C.T."/>
            <person name="Hug L.A."/>
            <person name="Sharon I."/>
            <person name="Castelle C.J."/>
            <person name="Probst A.J."/>
            <person name="Thomas B.C."/>
            <person name="Singh A."/>
            <person name="Wilkins M.J."/>
            <person name="Karaoz U."/>
            <person name="Brodie E.L."/>
            <person name="Williams K.H."/>
            <person name="Hubbard S.S."/>
            <person name="Banfield J.F."/>
        </authorList>
    </citation>
    <scope>NUCLEOTIDE SEQUENCE [LARGE SCALE GENOMIC DNA]</scope>
</reference>
<feature type="domain" description="RNA 2-O ribose methyltransferase substrate binding" evidence="3">
    <location>
        <begin position="7"/>
        <end position="81"/>
    </location>
</feature>
<evidence type="ECO:0000313" key="5">
    <source>
        <dbReference type="Proteomes" id="UP000178585"/>
    </source>
</evidence>
<dbReference type="InterPro" id="IPR029026">
    <property type="entry name" value="tRNA_m1G_MTases_N"/>
</dbReference>
<dbReference type="InterPro" id="IPR029028">
    <property type="entry name" value="Alpha/beta_knot_MTases"/>
</dbReference>
<evidence type="ECO:0000313" key="4">
    <source>
        <dbReference type="EMBL" id="OGC86951.1"/>
    </source>
</evidence>
<dbReference type="AlphaFoldDB" id="A0A1F4XZ88"/>
<dbReference type="Pfam" id="PF08032">
    <property type="entry name" value="SpoU_sub_bind"/>
    <property type="match status" value="1"/>
</dbReference>
<proteinExistence type="predicted"/>
<dbReference type="InterPro" id="IPR004441">
    <property type="entry name" value="rRNA_MeTrfase_TrmH"/>
</dbReference>
<dbReference type="GO" id="GO:0006396">
    <property type="term" value="P:RNA processing"/>
    <property type="evidence" value="ECO:0007669"/>
    <property type="project" value="InterPro"/>
</dbReference>
<dbReference type="CDD" id="cd18103">
    <property type="entry name" value="SpoU-like_RlmB"/>
    <property type="match status" value="1"/>
</dbReference>
<dbReference type="Gene3D" id="3.40.1280.10">
    <property type="match status" value="1"/>
</dbReference>
<keyword evidence="2 4" id="KW-0808">Transferase</keyword>
<accession>A0A1F4XZ88</accession>
<gene>
    <name evidence="4" type="ORF">A2949_02490</name>
</gene>
<keyword evidence="1 4" id="KW-0489">Methyltransferase</keyword>
<dbReference type="EMBL" id="MEWZ01000010">
    <property type="protein sequence ID" value="OGC86951.1"/>
    <property type="molecule type" value="Genomic_DNA"/>
</dbReference>
<dbReference type="Gene3D" id="3.30.1330.30">
    <property type="match status" value="1"/>
</dbReference>
<dbReference type="PANTHER" id="PTHR46429:SF1">
    <property type="entry name" value="23S RRNA (GUANOSINE-2'-O-)-METHYLTRANSFERASE RLMB"/>
    <property type="match status" value="1"/>
</dbReference>
<dbReference type="Proteomes" id="UP000178585">
    <property type="component" value="Unassembled WGS sequence"/>
</dbReference>
<dbReference type="SMART" id="SM00967">
    <property type="entry name" value="SpoU_sub_bind"/>
    <property type="match status" value="1"/>
</dbReference>
<dbReference type="InterPro" id="IPR029064">
    <property type="entry name" value="Ribosomal_eL30-like_sf"/>
</dbReference>
<protein>
    <submittedName>
        <fullName evidence="4">23S rRNA (Guanosine(2251)-2'-O)-methyltransferase RlmB</fullName>
    </submittedName>
</protein>
<dbReference type="GO" id="GO:0003723">
    <property type="term" value="F:RNA binding"/>
    <property type="evidence" value="ECO:0007669"/>
    <property type="project" value="InterPro"/>
</dbReference>
<dbReference type="SUPFAM" id="SSF55315">
    <property type="entry name" value="L30e-like"/>
    <property type="match status" value="1"/>
</dbReference>
<dbReference type="PANTHER" id="PTHR46429">
    <property type="entry name" value="23S RRNA (GUANOSINE-2'-O-)-METHYLTRANSFERASE RLMB"/>
    <property type="match status" value="1"/>
</dbReference>
<evidence type="ECO:0000256" key="1">
    <source>
        <dbReference type="ARBA" id="ARBA00022603"/>
    </source>
</evidence>
<dbReference type="SUPFAM" id="SSF75217">
    <property type="entry name" value="alpha/beta knot"/>
    <property type="match status" value="1"/>
</dbReference>
<dbReference type="InterPro" id="IPR001537">
    <property type="entry name" value="SpoU_MeTrfase"/>
</dbReference>
<evidence type="ECO:0000256" key="2">
    <source>
        <dbReference type="ARBA" id="ARBA00022679"/>
    </source>
</evidence>
<comment type="caution">
    <text evidence="4">The sequence shown here is derived from an EMBL/GenBank/DDBJ whole genome shotgun (WGS) entry which is preliminary data.</text>
</comment>
<name>A0A1F4XZ88_9BACT</name>
<dbReference type="GO" id="GO:0008173">
    <property type="term" value="F:RNA methyltransferase activity"/>
    <property type="evidence" value="ECO:0007669"/>
    <property type="project" value="InterPro"/>
</dbReference>